<accession>A0A370DE94</accession>
<evidence type="ECO:0000313" key="3">
    <source>
        <dbReference type="Proteomes" id="UP000254771"/>
    </source>
</evidence>
<gene>
    <name evidence="2" type="ORF">DIZ78_14610</name>
</gene>
<proteinExistence type="predicted"/>
<keyword evidence="1" id="KW-0472">Membrane</keyword>
<dbReference type="AlphaFoldDB" id="A0A370DE94"/>
<dbReference type="EMBL" id="QFXE01000020">
    <property type="protein sequence ID" value="RDH83229.1"/>
    <property type="molecule type" value="Genomic_DNA"/>
</dbReference>
<feature type="transmembrane region" description="Helical" evidence="1">
    <location>
        <begin position="46"/>
        <end position="66"/>
    </location>
</feature>
<sequence length="76" mass="8432">MSWLDKIPLQMILLPAVLLALAPFYPEPHLWEKLKMLADGTLSRPIDIFDLLMHGTPLLIVVLKLIRGTQGTDAAG</sequence>
<organism evidence="2 3">
    <name type="scientific">endosymbiont of Escarpia spicata</name>
    <dbReference type="NCBI Taxonomy" id="2200908"/>
    <lineage>
        <taxon>Bacteria</taxon>
        <taxon>Pseudomonadati</taxon>
        <taxon>Pseudomonadota</taxon>
        <taxon>Gammaproteobacteria</taxon>
        <taxon>sulfur-oxidizing symbionts</taxon>
    </lineage>
</organism>
<keyword evidence="1" id="KW-0812">Transmembrane</keyword>
<name>A0A370DE94_9GAMM</name>
<evidence type="ECO:0000256" key="1">
    <source>
        <dbReference type="SAM" id="Phobius"/>
    </source>
</evidence>
<reference evidence="2 3" key="1">
    <citation type="journal article" date="2018" name="ISME J.">
        <title>Endosymbiont genomes yield clues of tubeworm success.</title>
        <authorList>
            <person name="Li Y."/>
            <person name="Liles M.R."/>
            <person name="Halanych K.M."/>
        </authorList>
    </citation>
    <scope>NUCLEOTIDE SEQUENCE [LARGE SCALE GENOMIC DNA]</scope>
    <source>
        <strain evidence="2">A1462</strain>
    </source>
</reference>
<feature type="transmembrane region" description="Helical" evidence="1">
    <location>
        <begin position="7"/>
        <end position="26"/>
    </location>
</feature>
<dbReference type="Proteomes" id="UP000254771">
    <property type="component" value="Unassembled WGS sequence"/>
</dbReference>
<evidence type="ECO:0000313" key="2">
    <source>
        <dbReference type="EMBL" id="RDH83229.1"/>
    </source>
</evidence>
<comment type="caution">
    <text evidence="2">The sequence shown here is derived from an EMBL/GenBank/DDBJ whole genome shotgun (WGS) entry which is preliminary data.</text>
</comment>
<protein>
    <submittedName>
        <fullName evidence="2">RND transporter</fullName>
    </submittedName>
</protein>
<keyword evidence="3" id="KW-1185">Reference proteome</keyword>
<keyword evidence="1" id="KW-1133">Transmembrane helix</keyword>